<evidence type="ECO:0000313" key="2">
    <source>
        <dbReference type="EMBL" id="GAA2255746.1"/>
    </source>
</evidence>
<dbReference type="RefSeq" id="WP_344638221.1">
    <property type="nucleotide sequence ID" value="NZ_BAAATR010000020.1"/>
</dbReference>
<name>A0ABP5RA19_9ACTN</name>
<accession>A0ABP5RA19</accession>
<gene>
    <name evidence="2" type="ORF">GCM10010430_44470</name>
</gene>
<organism evidence="2 3">
    <name type="scientific">Kitasatospora cystarginea</name>
    <dbReference type="NCBI Taxonomy" id="58350"/>
    <lineage>
        <taxon>Bacteria</taxon>
        <taxon>Bacillati</taxon>
        <taxon>Actinomycetota</taxon>
        <taxon>Actinomycetes</taxon>
        <taxon>Kitasatosporales</taxon>
        <taxon>Streptomycetaceae</taxon>
        <taxon>Kitasatospora</taxon>
    </lineage>
</organism>
<comment type="caution">
    <text evidence="2">The sequence shown here is derived from an EMBL/GenBank/DDBJ whole genome shotgun (WGS) entry which is preliminary data.</text>
</comment>
<keyword evidence="3" id="KW-1185">Reference proteome</keyword>
<feature type="region of interest" description="Disordered" evidence="1">
    <location>
        <begin position="1"/>
        <end position="41"/>
    </location>
</feature>
<evidence type="ECO:0000313" key="3">
    <source>
        <dbReference type="Proteomes" id="UP001500305"/>
    </source>
</evidence>
<proteinExistence type="predicted"/>
<sequence length="244" mass="25955">MGKGKRLRAQRQGELEKRRSQPQELAPEPVRPPSPDDAGGGRLSSYARWEIGKHVYAWMILLSYLELAIDGPGVPADLLAPQGASENDEEFAARRTSAQLHAEVDALAGSPAEQVAEVLSWVAPSQASAVVENLAAEGIKHLNASGANWPDPAEWQAGARPLIGALCPAAHWNAALEQLDTLAASQLAVTGEIITRGIEHPVATIHAIAALVTWLHGRSDIVADPAAARLELAEQSSKLGEFIF</sequence>
<reference evidence="3" key="1">
    <citation type="journal article" date="2019" name="Int. J. Syst. Evol. Microbiol.">
        <title>The Global Catalogue of Microorganisms (GCM) 10K type strain sequencing project: providing services to taxonomists for standard genome sequencing and annotation.</title>
        <authorList>
            <consortium name="The Broad Institute Genomics Platform"/>
            <consortium name="The Broad Institute Genome Sequencing Center for Infectious Disease"/>
            <person name="Wu L."/>
            <person name="Ma J."/>
        </authorList>
    </citation>
    <scope>NUCLEOTIDE SEQUENCE [LARGE SCALE GENOMIC DNA]</scope>
    <source>
        <strain evidence="3">JCM 7356</strain>
    </source>
</reference>
<feature type="compositionally biased region" description="Basic and acidic residues" evidence="1">
    <location>
        <begin position="11"/>
        <end position="21"/>
    </location>
</feature>
<protein>
    <submittedName>
        <fullName evidence="2">Uncharacterized protein</fullName>
    </submittedName>
</protein>
<evidence type="ECO:0000256" key="1">
    <source>
        <dbReference type="SAM" id="MobiDB-lite"/>
    </source>
</evidence>
<dbReference type="Proteomes" id="UP001500305">
    <property type="component" value="Unassembled WGS sequence"/>
</dbReference>
<dbReference type="EMBL" id="BAAATR010000020">
    <property type="protein sequence ID" value="GAA2255746.1"/>
    <property type="molecule type" value="Genomic_DNA"/>
</dbReference>